<dbReference type="InterPro" id="IPR038765">
    <property type="entry name" value="Papain-like_cys_pep_sf"/>
</dbReference>
<comment type="catalytic activity">
    <reaction evidence="1">
        <text>Thiol-dependent hydrolysis of ester, thioester, amide, peptide and isopeptide bonds formed by the C-terminal Gly of ubiquitin (a 76-residue protein attached to proteins as an intracellular targeting signal).</text>
        <dbReference type="EC" id="3.4.19.12"/>
    </reaction>
</comment>
<feature type="region of interest" description="Disordered" evidence="8">
    <location>
        <begin position="1"/>
        <end position="50"/>
    </location>
</feature>
<evidence type="ECO:0000256" key="5">
    <source>
        <dbReference type="ARBA" id="ARBA00022786"/>
    </source>
</evidence>
<dbReference type="Gene3D" id="3.30.2230.10">
    <property type="entry name" value="DUSP-like"/>
    <property type="match status" value="1"/>
</dbReference>
<dbReference type="EMBL" id="CP143809">
    <property type="protein sequence ID" value="WVO21631.1"/>
    <property type="molecule type" value="Genomic_DNA"/>
</dbReference>
<accession>A0ABZ2AWR1</accession>
<feature type="compositionally biased region" description="Polar residues" evidence="8">
    <location>
        <begin position="1283"/>
        <end position="1296"/>
    </location>
</feature>
<keyword evidence="11" id="KW-1185">Reference proteome</keyword>
<keyword evidence="7" id="KW-0788">Thiol protease</keyword>
<feature type="compositionally biased region" description="Low complexity" evidence="8">
    <location>
        <begin position="1230"/>
        <end position="1241"/>
    </location>
</feature>
<sequence>MSSQDLPGTLKRPRSTSRPPSPSAGSSPKRAASEDPFPSSSDSGRIFDHLITDNGGMVAASSPLRQDIGDNESNKSWVELTQQVKLGSDGEEDMKGDTTLRADGEPTLVSQEIWKERNNELLGLLPPPFNHYERYYILPKSIVQKVQLLALSDANDTAVQPEDLAEAMEKLVPDHSVESFWVIQSEKSTAGHKLIGKAKKEDVWTLGDAEENEDYVFVPEAGWQKVLEWFGPYDGPSLPRYCVPPDNIEIIPANLRLFIVFPADTIAITSQPDESIQSVLLAPSTTPIKTFESFAVSVCNQEIDPSKLAGQWATRLWKIEKSGENDESLLKSGSLEITPKALISTKCELIDTSNAEENLAEAILGSSKSQIVAIEFGKIPEGSSTPVWNVEVNSDKQAIEKSNKSAPLFSKPAFFSGSGKAATESASTTDAIQTRSQTKERKGKGLVGLQNLGNTCFMNSAVQCLSNTKELSQYFLSGVYTDELNRDNPLGMQGQIAEAFGQVVENLWAPSSSMHSSYSPRQLKWTTSRFAPQFAGYGQHDTQEFIAFLLDGLHEDLNRILKKPYIEKPDWKPGGGDKELAELGKECWDGYKKRNDSVIVDLFQGQLKSTLVCPECHKESITFDPFMYLTVPLPIAQNRQFKVTFVPRDTEKPPVNVKLLIPQNASFAQVKDKLGSLFDCKGSSILGFDLWNNRPYAWWADSDHNSEAKDTDEAIFYELEPSVSVSVPRGRFGSQPRTISQDGSLTVPVYTFRTVESSRGGYRAGDVPSDLSLKPFFITLTKDEASDPVAVREAIMRGYARFIKPHAKENIYVPAFSAEARAPTPPKSDDGESAAVIHMNDDQPTVVEVPSSQPSSADISTPVTEDVSMEVDSAPSTTAVTGLQLNGSTTSLLSAQSVKSSTSSSGKLVPRADLFRVYVADPAGDFSFKNFRSSEKKNDAAHLYDKDITSASRSWSLLESRKKKAKKHIVNRLASGISSMVNPSNNSEDEALSDASTATSPSKVEKKKEKLANSKLVVRPGEGIFCEWSGADFAEWLNDNVKGEDVIDPAISKDLAKKREGKQIGIEDCLDEFSKEETLGQDDLWYCPVCKKHQAATKKLEIYKAPDILVICIKRFGSSRRMGDKLDNLVHFPIDGLDLEDRIDDGEPLLYDLYAVDNHFGGMGGGHYTAFCRNQVDNQWYNYDDSRVSKADVSSVQSRAAYLLFYRRRTSRPIGGESRIKAEEAARNVASAPASPDAGAPTESSTMPSTAFVSAHTTPTRVLSPDLSSDELPSYSQVPSPPTVGTSAPPSPTVSDDSFPALETYSRGVDIASVGQSIGFGNTAWGTPAKVPESGHSFGTMTRAEWLDSPAQPVDTERMSTNTDVEDRSNVLNVLQDDEDTRETKDGDVEMELQ</sequence>
<dbReference type="InterPro" id="IPR028889">
    <property type="entry name" value="USP"/>
</dbReference>
<evidence type="ECO:0000313" key="11">
    <source>
        <dbReference type="Proteomes" id="UP001432216"/>
    </source>
</evidence>
<dbReference type="InterPro" id="IPR035927">
    <property type="entry name" value="DUSP-like_sf"/>
</dbReference>
<evidence type="ECO:0000256" key="4">
    <source>
        <dbReference type="ARBA" id="ARBA00022670"/>
    </source>
</evidence>
<feature type="region of interest" description="Disordered" evidence="8">
    <location>
        <begin position="1375"/>
        <end position="1394"/>
    </location>
</feature>
<proteinExistence type="inferred from homology"/>
<evidence type="ECO:0000313" key="10">
    <source>
        <dbReference type="EMBL" id="WVO21631.1"/>
    </source>
</evidence>
<keyword evidence="6" id="KW-0378">Hydrolase</keyword>
<feature type="domain" description="USP" evidence="9">
    <location>
        <begin position="447"/>
        <end position="1209"/>
    </location>
</feature>
<feature type="compositionally biased region" description="Polar residues" evidence="8">
    <location>
        <begin position="1242"/>
        <end position="1261"/>
    </location>
</feature>
<feature type="region of interest" description="Disordered" evidence="8">
    <location>
        <begin position="1346"/>
        <end position="1367"/>
    </location>
</feature>
<dbReference type="InterPro" id="IPR050185">
    <property type="entry name" value="Ub_carboxyl-term_hydrolase"/>
</dbReference>
<dbReference type="Proteomes" id="UP001432216">
    <property type="component" value="Chromosome 4"/>
</dbReference>
<dbReference type="PROSITE" id="PS50235">
    <property type="entry name" value="USP_3"/>
    <property type="match status" value="1"/>
</dbReference>
<dbReference type="CDD" id="cd02674">
    <property type="entry name" value="Peptidase_C19R"/>
    <property type="match status" value="1"/>
</dbReference>
<evidence type="ECO:0000256" key="7">
    <source>
        <dbReference type="ARBA" id="ARBA00022807"/>
    </source>
</evidence>
<evidence type="ECO:0000259" key="9">
    <source>
        <dbReference type="PROSITE" id="PS50235"/>
    </source>
</evidence>
<dbReference type="InterPro" id="IPR001394">
    <property type="entry name" value="Peptidase_C19_UCH"/>
</dbReference>
<dbReference type="PROSITE" id="PS00973">
    <property type="entry name" value="USP_2"/>
    <property type="match status" value="1"/>
</dbReference>
<dbReference type="Pfam" id="PF00443">
    <property type="entry name" value="UCH"/>
    <property type="match status" value="1"/>
</dbReference>
<dbReference type="SUPFAM" id="SSF143791">
    <property type="entry name" value="DUSP-like"/>
    <property type="match status" value="1"/>
</dbReference>
<name>A0ABZ2AWR1_9TREE</name>
<dbReference type="RefSeq" id="XP_064720870.1">
    <property type="nucleotide sequence ID" value="XM_064864798.1"/>
</dbReference>
<organism evidence="10 11">
    <name type="scientific">Cryptococcus decagattii</name>
    <dbReference type="NCBI Taxonomy" id="1859122"/>
    <lineage>
        <taxon>Eukaryota</taxon>
        <taxon>Fungi</taxon>
        <taxon>Dikarya</taxon>
        <taxon>Basidiomycota</taxon>
        <taxon>Agaricomycotina</taxon>
        <taxon>Tremellomycetes</taxon>
        <taxon>Tremellales</taxon>
        <taxon>Cryptococcaceae</taxon>
        <taxon>Cryptococcus</taxon>
        <taxon>Cryptococcus gattii species complex</taxon>
    </lineage>
</organism>
<comment type="similarity">
    <text evidence="2">Belongs to the peptidase C19 family.</text>
</comment>
<dbReference type="SUPFAM" id="SSF54001">
    <property type="entry name" value="Cysteine proteinases"/>
    <property type="match status" value="1"/>
</dbReference>
<evidence type="ECO:0000256" key="8">
    <source>
        <dbReference type="SAM" id="MobiDB-lite"/>
    </source>
</evidence>
<dbReference type="EC" id="3.4.19.12" evidence="3"/>
<protein>
    <recommendedName>
        <fullName evidence="3">ubiquitinyl hydrolase 1</fullName>
        <ecNumber evidence="3">3.4.19.12</ecNumber>
    </recommendedName>
</protein>
<evidence type="ECO:0000256" key="2">
    <source>
        <dbReference type="ARBA" id="ARBA00009085"/>
    </source>
</evidence>
<feature type="compositionally biased region" description="Low complexity" evidence="8">
    <location>
        <begin position="1263"/>
        <end position="1276"/>
    </location>
</feature>
<dbReference type="Gene3D" id="3.90.70.10">
    <property type="entry name" value="Cysteine proteinases"/>
    <property type="match status" value="2"/>
</dbReference>
<dbReference type="InterPro" id="IPR018200">
    <property type="entry name" value="USP_CS"/>
</dbReference>
<dbReference type="PROSITE" id="PS00972">
    <property type="entry name" value="USP_1"/>
    <property type="match status" value="1"/>
</dbReference>
<feature type="region of interest" description="Disordered" evidence="8">
    <location>
        <begin position="978"/>
        <end position="1006"/>
    </location>
</feature>
<reference evidence="10 11" key="1">
    <citation type="submission" date="2024-01" db="EMBL/GenBank/DDBJ databases">
        <title>Comparative genomics of Cryptococcus and Kwoniella reveals pathogenesis evolution and contrasting modes of karyotype evolution via chromosome fusion or intercentromeric recombination.</title>
        <authorList>
            <person name="Coelho M.A."/>
            <person name="David-Palma M."/>
            <person name="Shea T."/>
            <person name="Bowers K."/>
            <person name="McGinley-Smith S."/>
            <person name="Mohammad A.W."/>
            <person name="Gnirke A."/>
            <person name="Yurkov A.M."/>
            <person name="Nowrousian M."/>
            <person name="Sun S."/>
            <person name="Cuomo C.A."/>
            <person name="Heitman J."/>
        </authorList>
    </citation>
    <scope>NUCLEOTIDE SEQUENCE [LARGE SCALE GENOMIC DNA]</scope>
    <source>
        <strain evidence="10 11">7685027</strain>
    </source>
</reference>
<dbReference type="PANTHER" id="PTHR21646">
    <property type="entry name" value="UBIQUITIN CARBOXYL-TERMINAL HYDROLASE"/>
    <property type="match status" value="1"/>
</dbReference>
<evidence type="ECO:0000256" key="6">
    <source>
        <dbReference type="ARBA" id="ARBA00022801"/>
    </source>
</evidence>
<dbReference type="PANTHER" id="PTHR21646:SF24">
    <property type="entry name" value="UBIQUITIN CARBOXYL-TERMINAL HYDROLASE"/>
    <property type="match status" value="1"/>
</dbReference>
<evidence type="ECO:0000256" key="1">
    <source>
        <dbReference type="ARBA" id="ARBA00000707"/>
    </source>
</evidence>
<keyword evidence="5" id="KW-0833">Ubl conjugation pathway</keyword>
<feature type="region of interest" description="Disordered" evidence="8">
    <location>
        <begin position="1225"/>
        <end position="1300"/>
    </location>
</feature>
<evidence type="ECO:0000256" key="3">
    <source>
        <dbReference type="ARBA" id="ARBA00012759"/>
    </source>
</evidence>
<keyword evidence="4" id="KW-0645">Protease</keyword>
<feature type="compositionally biased region" description="Polar residues" evidence="8">
    <location>
        <begin position="424"/>
        <end position="436"/>
    </location>
</feature>
<feature type="region of interest" description="Disordered" evidence="8">
    <location>
        <begin position="419"/>
        <end position="444"/>
    </location>
</feature>
<gene>
    <name evidence="10" type="ORF">IAS62_002940</name>
</gene>
<dbReference type="GeneID" id="89989713"/>